<sequence>MRAGWSRATSLSNLLLTPPFPFSLCAGLWAAVGLSRRSATPNLPAHPIPLHAVLKPPHFLLAPPSLVLVGLWSDPVTNSMIGCVSSVSGERARSVPPRRLTGMKRVTASSPPVCSLLCFSPVSSFGRNFRSSPSCSHGLIRSDETEELVGDIPLSSSDNNHGFL</sequence>
<evidence type="ECO:0000313" key="2">
    <source>
        <dbReference type="Proteomes" id="UP000266723"/>
    </source>
</evidence>
<evidence type="ECO:0000313" key="1">
    <source>
        <dbReference type="EMBL" id="KAF3550353.1"/>
    </source>
</evidence>
<proteinExistence type="predicted"/>
<comment type="caution">
    <text evidence="1">The sequence shown here is derived from an EMBL/GenBank/DDBJ whole genome shotgun (WGS) entry which is preliminary data.</text>
</comment>
<gene>
    <name evidence="1" type="ORF">DY000_02009871</name>
</gene>
<name>A0ABQ7CGA9_BRACR</name>
<dbReference type="EMBL" id="QGKV02000832">
    <property type="protein sequence ID" value="KAF3550353.1"/>
    <property type="molecule type" value="Genomic_DNA"/>
</dbReference>
<evidence type="ECO:0008006" key="3">
    <source>
        <dbReference type="Google" id="ProtNLM"/>
    </source>
</evidence>
<reference evidence="1 2" key="1">
    <citation type="journal article" date="2020" name="BMC Genomics">
        <title>Intraspecific diversification of the crop wild relative Brassica cretica Lam. using demographic model selection.</title>
        <authorList>
            <person name="Kioukis A."/>
            <person name="Michalopoulou V.A."/>
            <person name="Briers L."/>
            <person name="Pirintsos S."/>
            <person name="Studholme D.J."/>
            <person name="Pavlidis P."/>
            <person name="Sarris P.F."/>
        </authorList>
    </citation>
    <scope>NUCLEOTIDE SEQUENCE [LARGE SCALE GENOMIC DNA]</scope>
    <source>
        <strain evidence="2">cv. PFS-1207/04</strain>
    </source>
</reference>
<keyword evidence="2" id="KW-1185">Reference proteome</keyword>
<accession>A0ABQ7CGA9</accession>
<dbReference type="Proteomes" id="UP000266723">
    <property type="component" value="Unassembled WGS sequence"/>
</dbReference>
<protein>
    <recommendedName>
        <fullName evidence="3">Secreted protein</fullName>
    </recommendedName>
</protein>
<organism evidence="1 2">
    <name type="scientific">Brassica cretica</name>
    <name type="common">Mustard</name>
    <dbReference type="NCBI Taxonomy" id="69181"/>
    <lineage>
        <taxon>Eukaryota</taxon>
        <taxon>Viridiplantae</taxon>
        <taxon>Streptophyta</taxon>
        <taxon>Embryophyta</taxon>
        <taxon>Tracheophyta</taxon>
        <taxon>Spermatophyta</taxon>
        <taxon>Magnoliopsida</taxon>
        <taxon>eudicotyledons</taxon>
        <taxon>Gunneridae</taxon>
        <taxon>Pentapetalae</taxon>
        <taxon>rosids</taxon>
        <taxon>malvids</taxon>
        <taxon>Brassicales</taxon>
        <taxon>Brassicaceae</taxon>
        <taxon>Brassiceae</taxon>
        <taxon>Brassica</taxon>
    </lineage>
</organism>